<name>A0AA97F7T0_9SPHN</name>
<evidence type="ECO:0000256" key="2">
    <source>
        <dbReference type="SAM" id="SignalP"/>
    </source>
</evidence>
<protein>
    <submittedName>
        <fullName evidence="3">Uncharacterized protein</fullName>
    </submittedName>
</protein>
<proteinExistence type="predicted"/>
<dbReference type="KEGG" id="acoa:RB602_03265"/>
<feature type="chain" id="PRO_5041731613" evidence="2">
    <location>
        <begin position="18"/>
        <end position="103"/>
    </location>
</feature>
<organism evidence="3 4">
    <name type="scientific">Alterisphingorhabdus coralli</name>
    <dbReference type="NCBI Taxonomy" id="3071408"/>
    <lineage>
        <taxon>Bacteria</taxon>
        <taxon>Pseudomonadati</taxon>
        <taxon>Pseudomonadota</taxon>
        <taxon>Alphaproteobacteria</taxon>
        <taxon>Sphingomonadales</taxon>
        <taxon>Sphingomonadaceae</taxon>
        <taxon>Alterisphingorhabdus (ex Yan et al. 2024)</taxon>
    </lineage>
</organism>
<feature type="region of interest" description="Disordered" evidence="1">
    <location>
        <begin position="18"/>
        <end position="47"/>
    </location>
</feature>
<keyword evidence="4" id="KW-1185">Reference proteome</keyword>
<evidence type="ECO:0000313" key="3">
    <source>
        <dbReference type="EMBL" id="WOE75746.1"/>
    </source>
</evidence>
<evidence type="ECO:0000313" key="4">
    <source>
        <dbReference type="Proteomes" id="UP001302429"/>
    </source>
</evidence>
<gene>
    <name evidence="3" type="ORF">RB602_03265</name>
</gene>
<feature type="compositionally biased region" description="Polar residues" evidence="1">
    <location>
        <begin position="20"/>
        <end position="29"/>
    </location>
</feature>
<keyword evidence="2" id="KW-0732">Signal</keyword>
<reference evidence="3 4" key="1">
    <citation type="submission" date="2023-10" db="EMBL/GenBank/DDBJ databases">
        <title>Complete genome sequence of a Sphingomonadaceae bacterium.</title>
        <authorList>
            <person name="Yan C."/>
        </authorList>
    </citation>
    <scope>NUCLEOTIDE SEQUENCE [LARGE SCALE GENOMIC DNA]</scope>
    <source>
        <strain evidence="3 4">SCSIO 66989</strain>
    </source>
</reference>
<dbReference type="EMBL" id="CP136594">
    <property type="protein sequence ID" value="WOE75746.1"/>
    <property type="molecule type" value="Genomic_DNA"/>
</dbReference>
<feature type="compositionally biased region" description="Basic and acidic residues" evidence="1">
    <location>
        <begin position="32"/>
        <end position="47"/>
    </location>
</feature>
<dbReference type="RefSeq" id="WP_317082910.1">
    <property type="nucleotide sequence ID" value="NZ_CP136594.1"/>
</dbReference>
<dbReference type="Proteomes" id="UP001302429">
    <property type="component" value="Chromosome"/>
</dbReference>
<evidence type="ECO:0000256" key="1">
    <source>
        <dbReference type="SAM" id="MobiDB-lite"/>
    </source>
</evidence>
<accession>A0AA97F7T0</accession>
<feature type="signal peptide" evidence="2">
    <location>
        <begin position="1"/>
        <end position="17"/>
    </location>
</feature>
<feature type="region of interest" description="Disordered" evidence="1">
    <location>
        <begin position="83"/>
        <end position="103"/>
    </location>
</feature>
<dbReference type="AlphaFoldDB" id="A0AA97F7T0"/>
<sequence length="103" mass="11207">MTISFIVPATVLGLALAAPTGTSEQSTDSAAEEAKAEEKKKKITDRNHPDYVRCRSEPVIGSLAKRRRICMTNAEWAEALRTGNDSSRDFIDMHQQGSTSGVP</sequence>